<keyword evidence="2" id="KW-1185">Reference proteome</keyword>
<evidence type="ECO:0000256" key="1">
    <source>
        <dbReference type="SAM" id="Phobius"/>
    </source>
</evidence>
<keyword evidence="1" id="KW-1133">Transmembrane helix</keyword>
<sequence length="331" mass="39033">MRAGSRSRKMFHLSPARRKVAITTAAIVFILMTMTLYRWGYQNEKKTMEDAYMAMSWEGFGPERGLYNFTVVTAMVDIGRGSWGQQRRTYNTYLMYMQRVLRLDVNMVVFVDAKGKPFIDWMRRGRENRTNIVVQDFKALPYYKLRGRMSEIMKSPEYQQDNELVWKQLCESYIPEYDILQLSKLYFMDRVVRDNPFGTTYFMWMDGGYGHGHDIHPSDGVWVPKGLFDHPDQVTFMERPPGVRKFEPVKHKIHKMSINILAGLFFAGGGGAFKELYDMQKKQVETWMQEGVVDDDQTMYMLLYYKKPSLFHLVPGDWYDVFSLFNSHVTR</sequence>
<evidence type="ECO:0000313" key="2">
    <source>
        <dbReference type="Proteomes" id="UP000694888"/>
    </source>
</evidence>
<dbReference type="RefSeq" id="XP_035826591.1">
    <property type="nucleotide sequence ID" value="XM_035970698.1"/>
</dbReference>
<feature type="transmembrane region" description="Helical" evidence="1">
    <location>
        <begin position="20"/>
        <end position="39"/>
    </location>
</feature>
<gene>
    <name evidence="3" type="primary">LOC101860027</name>
</gene>
<dbReference type="GeneID" id="101860027"/>
<protein>
    <submittedName>
        <fullName evidence="3">Protein HtrL</fullName>
    </submittedName>
</protein>
<dbReference type="Pfam" id="PF09612">
    <property type="entry name" value="HtrL_YibB"/>
    <property type="match status" value="1"/>
</dbReference>
<name>A0ABM1VVZ9_APLCA</name>
<dbReference type="Proteomes" id="UP000694888">
    <property type="component" value="Unplaced"/>
</dbReference>
<reference evidence="3" key="1">
    <citation type="submission" date="2025-08" db="UniProtKB">
        <authorList>
            <consortium name="RefSeq"/>
        </authorList>
    </citation>
    <scope>IDENTIFICATION</scope>
</reference>
<accession>A0ABM1VVZ9</accession>
<proteinExistence type="predicted"/>
<organism evidence="2 3">
    <name type="scientific">Aplysia californica</name>
    <name type="common">California sea hare</name>
    <dbReference type="NCBI Taxonomy" id="6500"/>
    <lineage>
        <taxon>Eukaryota</taxon>
        <taxon>Metazoa</taxon>
        <taxon>Spiralia</taxon>
        <taxon>Lophotrochozoa</taxon>
        <taxon>Mollusca</taxon>
        <taxon>Gastropoda</taxon>
        <taxon>Heterobranchia</taxon>
        <taxon>Euthyneura</taxon>
        <taxon>Tectipleura</taxon>
        <taxon>Aplysiida</taxon>
        <taxon>Aplysioidea</taxon>
        <taxon>Aplysiidae</taxon>
        <taxon>Aplysia</taxon>
    </lineage>
</organism>
<keyword evidence="1" id="KW-0812">Transmembrane</keyword>
<dbReference type="InterPro" id="IPR011735">
    <property type="entry name" value="WlaTC/HtrL_glycosyltransf"/>
</dbReference>
<keyword evidence="1" id="KW-0472">Membrane</keyword>
<evidence type="ECO:0000313" key="3">
    <source>
        <dbReference type="RefSeq" id="XP_035826591.1"/>
    </source>
</evidence>